<evidence type="ECO:0000313" key="2">
    <source>
        <dbReference type="Proteomes" id="UP001549112"/>
    </source>
</evidence>
<accession>A0ABV2FNM4</accession>
<reference evidence="1 2" key="1">
    <citation type="submission" date="2024-06" db="EMBL/GenBank/DDBJ databases">
        <title>Genomic Encyclopedia of Type Strains, Phase IV (KMG-IV): sequencing the most valuable type-strain genomes for metagenomic binning, comparative biology and taxonomic classification.</title>
        <authorList>
            <person name="Goeker M."/>
        </authorList>
    </citation>
    <scope>NUCLEOTIDE SEQUENCE [LARGE SCALE GENOMIC DNA]</scope>
    <source>
        <strain evidence="1 2">DSM 23650</strain>
    </source>
</reference>
<comment type="caution">
    <text evidence="1">The sequence shown here is derived from an EMBL/GenBank/DDBJ whole genome shotgun (WGS) entry which is preliminary data.</text>
</comment>
<evidence type="ECO:0000313" key="1">
    <source>
        <dbReference type="EMBL" id="MET3560155.1"/>
    </source>
</evidence>
<protein>
    <submittedName>
        <fullName evidence="1">Uncharacterized protein</fullName>
    </submittedName>
</protein>
<organism evidence="1 2">
    <name type="scientific">Bartonella japonica</name>
    <dbReference type="NCBI Taxonomy" id="357761"/>
    <lineage>
        <taxon>Bacteria</taxon>
        <taxon>Pseudomonadati</taxon>
        <taxon>Pseudomonadota</taxon>
        <taxon>Alphaproteobacteria</taxon>
        <taxon>Hyphomicrobiales</taxon>
        <taxon>Bartonellaceae</taxon>
        <taxon>Bartonella</taxon>
    </lineage>
</organism>
<dbReference type="Proteomes" id="UP001549112">
    <property type="component" value="Unassembled WGS sequence"/>
</dbReference>
<keyword evidence="2" id="KW-1185">Reference proteome</keyword>
<name>A0ABV2FNM4_9HYPH</name>
<sequence length="45" mass="5308">MRESYDIRDSHSTYKTVNYHYKSMCCVNRESVKKRSIKEGSGYGL</sequence>
<proteinExistence type="predicted"/>
<dbReference type="EMBL" id="JBEPLT010000007">
    <property type="protein sequence ID" value="MET3560155.1"/>
    <property type="molecule type" value="Genomic_DNA"/>
</dbReference>
<gene>
    <name evidence="1" type="ORF">ABID39_000847</name>
</gene>